<evidence type="ECO:0000259" key="1">
    <source>
        <dbReference type="Pfam" id="PF01814"/>
    </source>
</evidence>
<sequence>MLLSRSVALASAQLRAVARPQALLLNTSRPLFGQRQFASASASAGSGFVKISDAIKKDHQELEQYYNEVINSTDQEHQQKFGNQFTWELARHSVAEELLVYPAFETHLGEEGRQMAEDDRKQHHEVKILLKEFQNMRSNDSEYVPKLKELWAKLSLHIQEEESHDMPALEKAIELDAEASETMARNFHRTKMFVPSRSHPSAGENPYFESAMGLMAAPMDKLADMFRKFPDAAEKEGKK</sequence>
<dbReference type="SMR" id="A0A4P7MXW8"/>
<dbReference type="Proteomes" id="UP000294847">
    <property type="component" value="Chromosome 1"/>
</dbReference>
<organism evidence="2 3">
    <name type="scientific">Pyricularia oryzae</name>
    <name type="common">Rice blast fungus</name>
    <name type="synonym">Magnaporthe oryzae</name>
    <dbReference type="NCBI Taxonomy" id="318829"/>
    <lineage>
        <taxon>Eukaryota</taxon>
        <taxon>Fungi</taxon>
        <taxon>Dikarya</taxon>
        <taxon>Ascomycota</taxon>
        <taxon>Pezizomycotina</taxon>
        <taxon>Sordariomycetes</taxon>
        <taxon>Sordariomycetidae</taxon>
        <taxon>Magnaporthales</taxon>
        <taxon>Pyriculariaceae</taxon>
        <taxon>Pyricularia</taxon>
    </lineage>
</organism>
<dbReference type="AlphaFoldDB" id="A0A4P7MXW8"/>
<reference evidence="2 3" key="1">
    <citation type="journal article" date="2019" name="Mol. Biol. Evol.">
        <title>Blast fungal genomes show frequent chromosomal changes, gene gains and losses, and effector gene turnover.</title>
        <authorList>
            <person name="Gomez Luciano L.B."/>
            <person name="Jason Tsai I."/>
            <person name="Chuma I."/>
            <person name="Tosa Y."/>
            <person name="Chen Y.H."/>
            <person name="Li J.Y."/>
            <person name="Li M.Y."/>
            <person name="Jade Lu M.Y."/>
            <person name="Nakayashiki H."/>
            <person name="Li W.H."/>
        </authorList>
    </citation>
    <scope>NUCLEOTIDE SEQUENCE [LARGE SCALE GENOMIC DNA]</scope>
    <source>
        <strain evidence="2">MZ5-1-6</strain>
    </source>
</reference>
<dbReference type="EMBL" id="CP034204">
    <property type="protein sequence ID" value="QBZ54897.1"/>
    <property type="molecule type" value="Genomic_DNA"/>
</dbReference>
<dbReference type="PANTHER" id="PTHR35585">
    <property type="entry name" value="HHE DOMAIN PROTEIN (AFU_ORTHOLOGUE AFUA_4G00730)"/>
    <property type="match status" value="1"/>
</dbReference>
<gene>
    <name evidence="2" type="ORF">PoMZ_10609</name>
</gene>
<evidence type="ECO:0000313" key="3">
    <source>
        <dbReference type="Proteomes" id="UP000294847"/>
    </source>
</evidence>
<evidence type="ECO:0000313" key="2">
    <source>
        <dbReference type="EMBL" id="QBZ54897.1"/>
    </source>
</evidence>
<dbReference type="OMA" id="AVMDMGR"/>
<dbReference type="VEuPathDB" id="FungiDB:M_BR32_EuGene_00117591"/>
<accession>A0A4P7MXW8</accession>
<protein>
    <recommendedName>
        <fullName evidence="1">Hemerythrin-like domain-containing protein</fullName>
    </recommendedName>
</protein>
<name>A0A4P7MXW8_PYROR</name>
<dbReference type="PANTHER" id="PTHR35585:SF1">
    <property type="entry name" value="HHE DOMAIN PROTEIN (AFU_ORTHOLOGUE AFUA_4G00730)"/>
    <property type="match status" value="1"/>
</dbReference>
<dbReference type="Pfam" id="PF01814">
    <property type="entry name" value="Hemerythrin"/>
    <property type="match status" value="1"/>
</dbReference>
<dbReference type="InterPro" id="IPR012312">
    <property type="entry name" value="Hemerythrin-like"/>
</dbReference>
<feature type="domain" description="Hemerythrin-like" evidence="1">
    <location>
        <begin position="51"/>
        <end position="169"/>
    </location>
</feature>
<proteinExistence type="predicted"/>